<proteinExistence type="predicted"/>
<name>A0A382H787_9ZZZZ</name>
<evidence type="ECO:0000313" key="2">
    <source>
        <dbReference type="EMBL" id="SVB82281.1"/>
    </source>
</evidence>
<feature type="non-terminal residue" evidence="2">
    <location>
        <position position="79"/>
    </location>
</feature>
<protein>
    <recommendedName>
        <fullName evidence="1">UGSC-like domain-containing protein</fullName>
    </recommendedName>
</protein>
<feature type="domain" description="UGSC-like" evidence="1">
    <location>
        <begin position="5"/>
        <end position="78"/>
    </location>
</feature>
<dbReference type="InterPro" id="IPR057767">
    <property type="entry name" value="UGSC-like_dom"/>
</dbReference>
<organism evidence="2">
    <name type="scientific">marine metagenome</name>
    <dbReference type="NCBI Taxonomy" id="408172"/>
    <lineage>
        <taxon>unclassified sequences</taxon>
        <taxon>metagenomes</taxon>
        <taxon>ecological metagenomes</taxon>
    </lineage>
</organism>
<dbReference type="Pfam" id="PF24696">
    <property type="entry name" value="UGSC"/>
    <property type="match status" value="1"/>
</dbReference>
<reference evidence="2" key="1">
    <citation type="submission" date="2018-05" db="EMBL/GenBank/DDBJ databases">
        <authorList>
            <person name="Lanie J.A."/>
            <person name="Ng W.-L."/>
            <person name="Kazmierczak K.M."/>
            <person name="Andrzejewski T.M."/>
            <person name="Davidsen T.M."/>
            <person name="Wayne K.J."/>
            <person name="Tettelin H."/>
            <person name="Glass J.I."/>
            <person name="Rusch D."/>
            <person name="Podicherti R."/>
            <person name="Tsui H.-C.T."/>
            <person name="Winkler M.E."/>
        </authorList>
    </citation>
    <scope>NUCLEOTIDE SEQUENCE</scope>
</reference>
<gene>
    <name evidence="2" type="ORF">METZ01_LOCUS235135</name>
</gene>
<sequence>MPVTLVDPATSPVPYRHSIARRQPITSAPVIGIVVNGKTNAEVVLCGVADRLEKRFGITAEREIVMKPHASRGMPTELV</sequence>
<dbReference type="AlphaFoldDB" id="A0A382H787"/>
<evidence type="ECO:0000259" key="1">
    <source>
        <dbReference type="Pfam" id="PF24696"/>
    </source>
</evidence>
<accession>A0A382H787</accession>
<dbReference type="EMBL" id="UINC01059170">
    <property type="protein sequence ID" value="SVB82281.1"/>
    <property type="molecule type" value="Genomic_DNA"/>
</dbReference>